<proteinExistence type="predicted"/>
<gene>
    <name evidence="1" type="ORF">DHETER_LOCUS10346</name>
</gene>
<dbReference type="EMBL" id="CAJVPU010020047">
    <property type="protein sequence ID" value="CAG8674748.1"/>
    <property type="molecule type" value="Genomic_DNA"/>
</dbReference>
<keyword evidence="2" id="KW-1185">Reference proteome</keyword>
<sequence length="458" mass="54791">MSYMETLSNDFSKFFEDDNNYDVEIKVGEEPNIRIFRGHSQIFIARSSYFKSAFSQGWVKKNNGIINFEKPNILPKIFEIIIRYIYTGIIQFDILQADVLLELLLAFDEIDLDYLMDDLQDYLLSVGSQWIRENFVYVYKIGLLHDRFVKLNKCIDDIIRDEPDVLLDSKNFTELQESELLPILKRDDFSVKDEFEIWDHVIQWGCAQQNPNLSIDSSKWSEENFESMRLTLKNFIPLVRFFTLTPDEFNRHVKPYKKILGNIYEQVLRSHLNNEWQPRNIQVLPRRNTTKARLLRHNHIKEIKKRIYSKKSIRLFPTKDPYDMVLLEPDQYEDLCVYPTVIVFRIAELNLIIGGYNPFKTKYSKISYPPSFKLKAEYSFMFKIDNIKKIKFISTLGTQDFNLKFDNIRPLNIFDFKFQDNYSKIYYRKYFYRKLLDCNTGSYNIEELQAFKIIENSE</sequence>
<name>A0ACA9NSH2_9GLOM</name>
<reference evidence="1" key="1">
    <citation type="submission" date="2021-06" db="EMBL/GenBank/DDBJ databases">
        <authorList>
            <person name="Kallberg Y."/>
            <person name="Tangrot J."/>
            <person name="Rosling A."/>
        </authorList>
    </citation>
    <scope>NUCLEOTIDE SEQUENCE</scope>
    <source>
        <strain evidence="1">IL203A</strain>
    </source>
</reference>
<dbReference type="Proteomes" id="UP000789702">
    <property type="component" value="Unassembled WGS sequence"/>
</dbReference>
<evidence type="ECO:0000313" key="2">
    <source>
        <dbReference type="Proteomes" id="UP000789702"/>
    </source>
</evidence>
<organism evidence="1 2">
    <name type="scientific">Dentiscutata heterogama</name>
    <dbReference type="NCBI Taxonomy" id="1316150"/>
    <lineage>
        <taxon>Eukaryota</taxon>
        <taxon>Fungi</taxon>
        <taxon>Fungi incertae sedis</taxon>
        <taxon>Mucoromycota</taxon>
        <taxon>Glomeromycotina</taxon>
        <taxon>Glomeromycetes</taxon>
        <taxon>Diversisporales</taxon>
        <taxon>Gigasporaceae</taxon>
        <taxon>Dentiscutata</taxon>
    </lineage>
</organism>
<evidence type="ECO:0000313" key="1">
    <source>
        <dbReference type="EMBL" id="CAG8674748.1"/>
    </source>
</evidence>
<protein>
    <submittedName>
        <fullName evidence="1">13285_t:CDS:1</fullName>
    </submittedName>
</protein>
<accession>A0ACA9NSH2</accession>
<comment type="caution">
    <text evidence="1">The sequence shown here is derived from an EMBL/GenBank/DDBJ whole genome shotgun (WGS) entry which is preliminary data.</text>
</comment>